<evidence type="ECO:0008006" key="5">
    <source>
        <dbReference type="Google" id="ProtNLM"/>
    </source>
</evidence>
<feature type="chain" id="PRO_5045470189" description="Secreted protein" evidence="2">
    <location>
        <begin position="43"/>
        <end position="170"/>
    </location>
</feature>
<sequence length="170" mass="16210">MAAHARRRTPVRSVLPRTLLGAAVTASSAGALLLTAAGAASAAGPVDAVDAGASVSAAQKAADEAVGQSVPKSATHSSPQVAAADGPTLVAPQTGDTVGGLQEDLAAAGALPVNPLHHGGFNPLDNSVGTRVADLRPVSTADLTGPIAHGASLNDLASDAVGAAGGLLPA</sequence>
<name>A0ABN3MSY1_9ACTN</name>
<keyword evidence="2" id="KW-0732">Signal</keyword>
<evidence type="ECO:0000313" key="3">
    <source>
        <dbReference type="EMBL" id="GAA2507345.1"/>
    </source>
</evidence>
<comment type="caution">
    <text evidence="3">The sequence shown here is derived from an EMBL/GenBank/DDBJ whole genome shotgun (WGS) entry which is preliminary data.</text>
</comment>
<accession>A0ABN3MSY1</accession>
<dbReference type="EMBL" id="BAAATA010000042">
    <property type="protein sequence ID" value="GAA2507345.1"/>
    <property type="molecule type" value="Genomic_DNA"/>
</dbReference>
<proteinExistence type="predicted"/>
<evidence type="ECO:0000256" key="2">
    <source>
        <dbReference type="SAM" id="SignalP"/>
    </source>
</evidence>
<evidence type="ECO:0000256" key="1">
    <source>
        <dbReference type="SAM" id="MobiDB-lite"/>
    </source>
</evidence>
<organism evidence="3 4">
    <name type="scientific">Streptomyces thermolineatus</name>
    <dbReference type="NCBI Taxonomy" id="44033"/>
    <lineage>
        <taxon>Bacteria</taxon>
        <taxon>Bacillati</taxon>
        <taxon>Actinomycetota</taxon>
        <taxon>Actinomycetes</taxon>
        <taxon>Kitasatosporales</taxon>
        <taxon>Streptomycetaceae</taxon>
        <taxon>Streptomyces</taxon>
    </lineage>
</organism>
<keyword evidence="4" id="KW-1185">Reference proteome</keyword>
<feature type="region of interest" description="Disordered" evidence="1">
    <location>
        <begin position="66"/>
        <end position="97"/>
    </location>
</feature>
<evidence type="ECO:0000313" key="4">
    <source>
        <dbReference type="Proteomes" id="UP001501358"/>
    </source>
</evidence>
<gene>
    <name evidence="3" type="ORF">GCM10010406_49920</name>
</gene>
<feature type="compositionally biased region" description="Polar residues" evidence="1">
    <location>
        <begin position="70"/>
        <end position="80"/>
    </location>
</feature>
<dbReference type="Proteomes" id="UP001501358">
    <property type="component" value="Unassembled WGS sequence"/>
</dbReference>
<feature type="signal peptide" evidence="2">
    <location>
        <begin position="1"/>
        <end position="42"/>
    </location>
</feature>
<protein>
    <recommendedName>
        <fullName evidence="5">Secreted protein</fullName>
    </recommendedName>
</protein>
<reference evidence="3 4" key="1">
    <citation type="journal article" date="2019" name="Int. J. Syst. Evol. Microbiol.">
        <title>The Global Catalogue of Microorganisms (GCM) 10K type strain sequencing project: providing services to taxonomists for standard genome sequencing and annotation.</title>
        <authorList>
            <consortium name="The Broad Institute Genomics Platform"/>
            <consortium name="The Broad Institute Genome Sequencing Center for Infectious Disease"/>
            <person name="Wu L."/>
            <person name="Ma J."/>
        </authorList>
    </citation>
    <scope>NUCLEOTIDE SEQUENCE [LARGE SCALE GENOMIC DNA]</scope>
    <source>
        <strain evidence="3 4">JCM 6307</strain>
    </source>
</reference>
<dbReference type="RefSeq" id="WP_344385590.1">
    <property type="nucleotide sequence ID" value="NZ_BAAATA010000042.1"/>
</dbReference>